<dbReference type="AlphaFoldDB" id="A0A6L9L1N4"/>
<sequence length="81" mass="8844">MATNKNSNPEHTEGPVATAIEEQTAKLPSDIFLWSALGSMAVSLVLQYQGSKNRSLFVGQWAAPFLLLGIYNKLVKLEGHD</sequence>
<organism evidence="1 2">
    <name type="scientific">Spirosoma terrae</name>
    <dbReference type="NCBI Taxonomy" id="1968276"/>
    <lineage>
        <taxon>Bacteria</taxon>
        <taxon>Pseudomonadati</taxon>
        <taxon>Bacteroidota</taxon>
        <taxon>Cytophagia</taxon>
        <taxon>Cytophagales</taxon>
        <taxon>Cytophagaceae</taxon>
        <taxon>Spirosoma</taxon>
    </lineage>
</organism>
<accession>A0A6L9L1N4</accession>
<protein>
    <submittedName>
        <fullName evidence="1">Uncharacterized protein</fullName>
    </submittedName>
</protein>
<dbReference type="RefSeq" id="WP_163944481.1">
    <property type="nucleotide sequence ID" value="NZ_JAAFZH010000002.1"/>
</dbReference>
<dbReference type="EMBL" id="JAAFZH010000002">
    <property type="protein sequence ID" value="NDU94455.1"/>
    <property type="molecule type" value="Genomic_DNA"/>
</dbReference>
<keyword evidence="2" id="KW-1185">Reference proteome</keyword>
<name>A0A6L9L1N4_9BACT</name>
<comment type="caution">
    <text evidence="1">The sequence shown here is derived from an EMBL/GenBank/DDBJ whole genome shotgun (WGS) entry which is preliminary data.</text>
</comment>
<evidence type="ECO:0000313" key="2">
    <source>
        <dbReference type="Proteomes" id="UP000474175"/>
    </source>
</evidence>
<gene>
    <name evidence="1" type="ORF">GK108_06180</name>
</gene>
<reference evidence="1 2" key="1">
    <citation type="submission" date="2020-02" db="EMBL/GenBank/DDBJ databases">
        <title>Draft genome sequence of two Spirosoma agri KCTC 52727 and Spirosoma terrae KCTC 52035.</title>
        <authorList>
            <person name="Rojas J."/>
            <person name="Ambika Manirajan B."/>
            <person name="Suarez C."/>
            <person name="Ratering S."/>
            <person name="Schnell S."/>
        </authorList>
    </citation>
    <scope>NUCLEOTIDE SEQUENCE [LARGE SCALE GENOMIC DNA]</scope>
    <source>
        <strain evidence="1 2">KCTC 52035</strain>
    </source>
</reference>
<evidence type="ECO:0000313" key="1">
    <source>
        <dbReference type="EMBL" id="NDU94455.1"/>
    </source>
</evidence>
<proteinExistence type="predicted"/>
<dbReference type="Proteomes" id="UP000474175">
    <property type="component" value="Unassembled WGS sequence"/>
</dbReference>